<gene>
    <name evidence="16" type="ORF">B9G98_04148</name>
</gene>
<comment type="catalytic activity">
    <reaction evidence="10">
        <text>L-lysyl(4)-[histone H3] + 3 S-adenosyl-L-methionine = N(6),N(6),N(6)-trimethyl-L-lysyl(4)-[histone H3] + 3 S-adenosyl-L-homocysteine + 3 H(+)</text>
        <dbReference type="Rhea" id="RHEA:60260"/>
        <dbReference type="Rhea" id="RHEA-COMP:15537"/>
        <dbReference type="Rhea" id="RHEA-COMP:15547"/>
        <dbReference type="ChEBI" id="CHEBI:15378"/>
        <dbReference type="ChEBI" id="CHEBI:29969"/>
        <dbReference type="ChEBI" id="CHEBI:57856"/>
        <dbReference type="ChEBI" id="CHEBI:59789"/>
        <dbReference type="ChEBI" id="CHEBI:61961"/>
        <dbReference type="EC" id="2.1.1.354"/>
    </reaction>
</comment>
<proteinExistence type="predicted"/>
<keyword evidence="8" id="KW-0539">Nucleus</keyword>
<evidence type="ECO:0000256" key="3">
    <source>
        <dbReference type="ARBA" id="ARBA00015839"/>
    </source>
</evidence>
<keyword evidence="5 16" id="KW-0808">Transferase</keyword>
<evidence type="ECO:0000256" key="13">
    <source>
        <dbReference type="SAM" id="MobiDB-lite"/>
    </source>
</evidence>
<organism evidence="16 17">
    <name type="scientific">Wickerhamiella sorbophila</name>
    <dbReference type="NCBI Taxonomy" id="45607"/>
    <lineage>
        <taxon>Eukaryota</taxon>
        <taxon>Fungi</taxon>
        <taxon>Dikarya</taxon>
        <taxon>Ascomycota</taxon>
        <taxon>Saccharomycotina</taxon>
        <taxon>Dipodascomycetes</taxon>
        <taxon>Dipodascales</taxon>
        <taxon>Trichomonascaceae</taxon>
        <taxon>Wickerhamiella</taxon>
    </lineage>
</organism>
<feature type="region of interest" description="Disordered" evidence="13">
    <location>
        <begin position="591"/>
        <end position="614"/>
    </location>
</feature>
<comment type="catalytic activity">
    <reaction evidence="11">
        <text>N(6)-methyl-L-lysyl(4)-[histone H3] + S-adenosyl-L-methionine = N(6),N(6)-dimethyl-L-lysyl(4)-[histone H3] + S-adenosyl-L-homocysteine + H(+)</text>
        <dbReference type="Rhea" id="RHEA:60268"/>
        <dbReference type="Rhea" id="RHEA-COMP:15540"/>
        <dbReference type="Rhea" id="RHEA-COMP:15543"/>
        <dbReference type="ChEBI" id="CHEBI:15378"/>
        <dbReference type="ChEBI" id="CHEBI:57856"/>
        <dbReference type="ChEBI" id="CHEBI:59789"/>
        <dbReference type="ChEBI" id="CHEBI:61929"/>
        <dbReference type="ChEBI" id="CHEBI:61976"/>
    </reaction>
</comment>
<feature type="compositionally biased region" description="Basic and acidic residues" evidence="13">
    <location>
        <begin position="192"/>
        <end position="202"/>
    </location>
</feature>
<feature type="compositionally biased region" description="Basic and acidic residues" evidence="13">
    <location>
        <begin position="591"/>
        <end position="602"/>
    </location>
</feature>
<dbReference type="InterPro" id="IPR044570">
    <property type="entry name" value="Set1-like"/>
</dbReference>
<dbReference type="EC" id="2.1.1.354" evidence="2"/>
<evidence type="ECO:0000256" key="11">
    <source>
        <dbReference type="ARBA" id="ARBA00047583"/>
    </source>
</evidence>
<dbReference type="Pfam" id="PF00856">
    <property type="entry name" value="SET"/>
    <property type="match status" value="1"/>
</dbReference>
<dbReference type="PANTHER" id="PTHR45814:SF2">
    <property type="entry name" value="HISTONE-LYSINE N-METHYLTRANSFERASE SETD1"/>
    <property type="match status" value="1"/>
</dbReference>
<evidence type="ECO:0000256" key="10">
    <source>
        <dbReference type="ARBA" id="ARBA00047571"/>
    </source>
</evidence>
<dbReference type="PANTHER" id="PTHR45814">
    <property type="entry name" value="HISTONE-LYSINE N-METHYLTRANSFERASE SETD1"/>
    <property type="match status" value="1"/>
</dbReference>
<dbReference type="STRING" id="45607.A0A2T0FNF9"/>
<comment type="catalytic activity">
    <reaction evidence="12">
        <text>N(6),N(6)-dimethyl-L-lysyl(4)-[histone H3] + S-adenosyl-L-methionine = N(6),N(6),N(6)-trimethyl-L-lysyl(4)-[histone H3] + S-adenosyl-L-homocysteine + H(+)</text>
        <dbReference type="Rhea" id="RHEA:60272"/>
        <dbReference type="Rhea" id="RHEA-COMP:15537"/>
        <dbReference type="Rhea" id="RHEA-COMP:15540"/>
        <dbReference type="ChEBI" id="CHEBI:15378"/>
        <dbReference type="ChEBI" id="CHEBI:57856"/>
        <dbReference type="ChEBI" id="CHEBI:59789"/>
        <dbReference type="ChEBI" id="CHEBI:61961"/>
        <dbReference type="ChEBI" id="CHEBI:61976"/>
    </reaction>
</comment>
<evidence type="ECO:0000259" key="15">
    <source>
        <dbReference type="PROSITE" id="PS50868"/>
    </source>
</evidence>
<feature type="domain" description="Post-SET" evidence="15">
    <location>
        <begin position="774"/>
        <end position="790"/>
    </location>
</feature>
<protein>
    <recommendedName>
        <fullName evidence="3">Histone-lysine N-methyltransferase, H3 lysine-4 specific</fullName>
        <ecNumber evidence="2">2.1.1.354</ecNumber>
    </recommendedName>
    <alternativeName>
        <fullName evidence="9">SET domain-containing protein 1</fullName>
    </alternativeName>
</protein>
<dbReference type="AlphaFoldDB" id="A0A2T0FNF9"/>
<dbReference type="InterPro" id="IPR001214">
    <property type="entry name" value="SET_dom"/>
</dbReference>
<evidence type="ECO:0000256" key="8">
    <source>
        <dbReference type="ARBA" id="ARBA00023242"/>
    </source>
</evidence>
<name>A0A2T0FNF9_9ASCO</name>
<evidence type="ECO:0000256" key="1">
    <source>
        <dbReference type="ARBA" id="ARBA00004123"/>
    </source>
</evidence>
<comment type="subcellular location">
    <subcellularLocation>
        <location evidence="1">Nucleus</location>
    </subcellularLocation>
</comment>
<evidence type="ECO:0000313" key="17">
    <source>
        <dbReference type="Proteomes" id="UP000238350"/>
    </source>
</evidence>
<comment type="caution">
    <text evidence="16">The sequence shown here is derived from an EMBL/GenBank/DDBJ whole genome shotgun (WGS) entry which is preliminary data.</text>
</comment>
<dbReference type="SMART" id="SM00317">
    <property type="entry name" value="SET"/>
    <property type="match status" value="1"/>
</dbReference>
<dbReference type="InterPro" id="IPR046341">
    <property type="entry name" value="SET_dom_sf"/>
</dbReference>
<dbReference type="InterPro" id="IPR003616">
    <property type="entry name" value="Post-SET_dom"/>
</dbReference>
<evidence type="ECO:0000256" key="2">
    <source>
        <dbReference type="ARBA" id="ARBA00012182"/>
    </source>
</evidence>
<dbReference type="InterPro" id="IPR017111">
    <property type="entry name" value="Set1_fungi"/>
</dbReference>
<dbReference type="SMART" id="SM00508">
    <property type="entry name" value="PostSET"/>
    <property type="match status" value="1"/>
</dbReference>
<keyword evidence="6" id="KW-0949">S-adenosyl-L-methionine</keyword>
<dbReference type="SUPFAM" id="SSF82199">
    <property type="entry name" value="SET domain"/>
    <property type="match status" value="1"/>
</dbReference>
<dbReference type="PROSITE" id="PS50280">
    <property type="entry name" value="SET"/>
    <property type="match status" value="1"/>
</dbReference>
<dbReference type="PIRSF" id="PIRSF037104">
    <property type="entry name" value="Histone_H3-K4_mtfrase_Set1_fun"/>
    <property type="match status" value="1"/>
</dbReference>
<keyword evidence="4 16" id="KW-0489">Methyltransferase</keyword>
<evidence type="ECO:0000256" key="9">
    <source>
        <dbReference type="ARBA" id="ARBA00030093"/>
    </source>
</evidence>
<evidence type="ECO:0000256" key="6">
    <source>
        <dbReference type="ARBA" id="ARBA00022691"/>
    </source>
</evidence>
<evidence type="ECO:0000256" key="4">
    <source>
        <dbReference type="ARBA" id="ARBA00022603"/>
    </source>
</evidence>
<sequence>MDTRDFKCVYDPILASVKKGKIPVYVKIKPGGGRAVDPRLNQADPRPRGVRKVPQRPLPVPSLVIDKNWIGPKPPTYVLLYNMSTLTTVGQISSELQLLGKLDACELVVHPDTAMSLGMCRIRFAGDLGLANKLASSLVAGQRLRINGEYPSVAFDEDMSFQRKLVAKIVETKNKELEEVRRLEKERIQREQARKERERQSQLRELSAPPPNETYDQWLDRKVGYNEYLLVKTRLHNTEVAYRDLADALRDLYVKEIIYHPSQGFHVTFISPGKARRCLEFAHKSRLRRIKKPLYLEYRRRERTDPVVEASKQILAELESRLVEDIRRRVVLKSIMGSLVPSKYQHLERRTPSPAVPRVEHAALSNGLTPAEDTAPLVTQTSIDFKKLHFKKRNIGERTTPIKRRKLTIEELESDEDIASDTGADDESLSDPHEIFEGKKIEVISSDVDMEDAVQPERETAAPPIETKSNTVFGKRPTAKMSLPDRPLQFSDLQSFIKDDEDWQYLEAALGTKHAEFLEENYQKALVWASIHYRKEETFQNQHKPVGEIPQDMLVPEWKAPAPTAWRLRGYAPIPSTIKSSYLPHRRRLKDPIDSVQRDSPHDTAVTKSTDRHSRMASRRLAQDLNSQKQALSVETSILDMNQLLKRRKPVKFARSAIHNWGLYAVDKIERNEMIIEYVGEVIRAPLADLRERNYVRSGIGSSYLFRIDDQTVIDATKRGGIARFINHSCDPSCMAKVIKVEGTKRIVIYAMRDVQANEELTYDYKFEREEGVDRIVCLCGAANCKGYLN</sequence>
<evidence type="ECO:0000313" key="16">
    <source>
        <dbReference type="EMBL" id="PRT56528.1"/>
    </source>
</evidence>
<dbReference type="InterPro" id="IPR024657">
    <property type="entry name" value="COMPASS_Set1_N-SET"/>
</dbReference>
<dbReference type="Pfam" id="PF11764">
    <property type="entry name" value="N-SET"/>
    <property type="match status" value="1"/>
</dbReference>
<dbReference type="EMBL" id="NDIQ01000022">
    <property type="protein sequence ID" value="PRT56528.1"/>
    <property type="molecule type" value="Genomic_DNA"/>
</dbReference>
<dbReference type="Proteomes" id="UP000238350">
    <property type="component" value="Unassembled WGS sequence"/>
</dbReference>
<dbReference type="GeneID" id="36517896"/>
<feature type="domain" description="SET" evidence="14">
    <location>
        <begin position="649"/>
        <end position="766"/>
    </location>
</feature>
<dbReference type="SMART" id="SM01291">
    <property type="entry name" value="N-SET"/>
    <property type="match status" value="1"/>
</dbReference>
<evidence type="ECO:0000259" key="14">
    <source>
        <dbReference type="PROSITE" id="PS50280"/>
    </source>
</evidence>
<evidence type="ECO:0000256" key="12">
    <source>
        <dbReference type="ARBA" id="ARBA00049129"/>
    </source>
</evidence>
<dbReference type="RefSeq" id="XP_024666473.1">
    <property type="nucleotide sequence ID" value="XM_024810705.1"/>
</dbReference>
<evidence type="ECO:0000256" key="7">
    <source>
        <dbReference type="ARBA" id="ARBA00022853"/>
    </source>
</evidence>
<feature type="region of interest" description="Disordered" evidence="13">
    <location>
        <begin position="192"/>
        <end position="211"/>
    </location>
</feature>
<dbReference type="Gene3D" id="2.170.270.10">
    <property type="entry name" value="SET domain"/>
    <property type="match status" value="1"/>
</dbReference>
<evidence type="ECO:0000256" key="5">
    <source>
        <dbReference type="ARBA" id="ARBA00022679"/>
    </source>
</evidence>
<reference evidence="16 17" key="1">
    <citation type="submission" date="2017-04" db="EMBL/GenBank/DDBJ databases">
        <title>Genome sequencing of [Candida] sorbophila.</title>
        <authorList>
            <person name="Ahn J.O."/>
        </authorList>
    </citation>
    <scope>NUCLEOTIDE SEQUENCE [LARGE SCALE GENOMIC DNA]</scope>
    <source>
        <strain evidence="16 17">DS02</strain>
    </source>
</reference>
<dbReference type="OrthoDB" id="308383at2759"/>
<dbReference type="GO" id="GO:0048188">
    <property type="term" value="C:Set1C/COMPASS complex"/>
    <property type="evidence" value="ECO:0007669"/>
    <property type="project" value="InterPro"/>
</dbReference>
<dbReference type="GO" id="GO:0032259">
    <property type="term" value="P:methylation"/>
    <property type="evidence" value="ECO:0007669"/>
    <property type="project" value="UniProtKB-KW"/>
</dbReference>
<keyword evidence="17" id="KW-1185">Reference proteome</keyword>
<dbReference type="PROSITE" id="PS50868">
    <property type="entry name" value="POST_SET"/>
    <property type="match status" value="1"/>
</dbReference>
<keyword evidence="7" id="KW-0156">Chromatin regulator</keyword>
<dbReference type="GO" id="GO:0140999">
    <property type="term" value="F:histone H3K4 trimethyltransferase activity"/>
    <property type="evidence" value="ECO:0007669"/>
    <property type="project" value="UniProtKB-EC"/>
</dbReference>
<accession>A0A2T0FNF9</accession>